<evidence type="ECO:0000256" key="9">
    <source>
        <dbReference type="ARBA" id="ARBA00023242"/>
    </source>
</evidence>
<evidence type="ECO:0000256" key="10">
    <source>
        <dbReference type="SAM" id="MobiDB-lite"/>
    </source>
</evidence>
<keyword evidence="7" id="KW-0460">Magnesium</keyword>
<feature type="domain" description="XPG-I" evidence="11">
    <location>
        <begin position="146"/>
        <end position="219"/>
    </location>
</feature>
<dbReference type="GO" id="GO:0005634">
    <property type="term" value="C:nucleus"/>
    <property type="evidence" value="ECO:0007669"/>
    <property type="project" value="UniProtKB-SubCell"/>
</dbReference>
<evidence type="ECO:0000256" key="5">
    <source>
        <dbReference type="ARBA" id="ARBA00022763"/>
    </source>
</evidence>
<name>A0AAV5AJ00_9AGAM</name>
<evidence type="ECO:0000259" key="11">
    <source>
        <dbReference type="SMART" id="SM00484"/>
    </source>
</evidence>
<feature type="region of interest" description="Disordered" evidence="10">
    <location>
        <begin position="559"/>
        <end position="582"/>
    </location>
</feature>
<dbReference type="Gene3D" id="1.10.150.20">
    <property type="entry name" value="5' to 3' exonuclease, C-terminal subdomain"/>
    <property type="match status" value="1"/>
</dbReference>
<gene>
    <name evidence="13" type="ORF">Clacol_007353</name>
</gene>
<dbReference type="Gene3D" id="3.40.50.1010">
    <property type="entry name" value="5'-nuclease"/>
    <property type="match status" value="1"/>
</dbReference>
<accession>A0AAV5AJ00</accession>
<dbReference type="InterPro" id="IPR006084">
    <property type="entry name" value="XPG/Rad2"/>
</dbReference>
<evidence type="ECO:0000256" key="1">
    <source>
        <dbReference type="ARBA" id="ARBA00001946"/>
    </source>
</evidence>
<dbReference type="SMART" id="SM00485">
    <property type="entry name" value="XPGN"/>
    <property type="match status" value="1"/>
</dbReference>
<dbReference type="InterPro" id="IPR006085">
    <property type="entry name" value="XPG_DNA_repair_N"/>
</dbReference>
<keyword evidence="3" id="KW-0540">Nuclease</keyword>
<keyword evidence="14" id="KW-1185">Reference proteome</keyword>
<dbReference type="InterPro" id="IPR019974">
    <property type="entry name" value="XPG_CS"/>
</dbReference>
<protein>
    <recommendedName>
        <fullName evidence="15">Exonuclease 1</fullName>
    </recommendedName>
</protein>
<dbReference type="SUPFAM" id="SSF47807">
    <property type="entry name" value="5' to 3' exonuclease, C-terminal subdomain"/>
    <property type="match status" value="1"/>
</dbReference>
<dbReference type="GO" id="GO:0003677">
    <property type="term" value="F:DNA binding"/>
    <property type="evidence" value="ECO:0007669"/>
    <property type="project" value="InterPro"/>
</dbReference>
<comment type="caution">
    <text evidence="13">The sequence shown here is derived from an EMBL/GenBank/DDBJ whole genome shotgun (WGS) entry which is preliminary data.</text>
</comment>
<dbReference type="GO" id="GO:0046872">
    <property type="term" value="F:metal ion binding"/>
    <property type="evidence" value="ECO:0007669"/>
    <property type="project" value="UniProtKB-KW"/>
</dbReference>
<organism evidence="13 14">
    <name type="scientific">Clathrus columnatus</name>
    <dbReference type="NCBI Taxonomy" id="1419009"/>
    <lineage>
        <taxon>Eukaryota</taxon>
        <taxon>Fungi</taxon>
        <taxon>Dikarya</taxon>
        <taxon>Basidiomycota</taxon>
        <taxon>Agaricomycotina</taxon>
        <taxon>Agaricomycetes</taxon>
        <taxon>Phallomycetidae</taxon>
        <taxon>Phallales</taxon>
        <taxon>Clathraceae</taxon>
        <taxon>Clathrus</taxon>
    </lineage>
</organism>
<comment type="subcellular location">
    <subcellularLocation>
        <location evidence="2">Nucleus</location>
    </subcellularLocation>
</comment>
<dbReference type="SMART" id="SM00279">
    <property type="entry name" value="HhH2"/>
    <property type="match status" value="1"/>
</dbReference>
<dbReference type="PROSITE" id="PS00842">
    <property type="entry name" value="XPG_2"/>
    <property type="match status" value="1"/>
</dbReference>
<dbReference type="EMBL" id="BPWL01000008">
    <property type="protein sequence ID" value="GJJ13103.1"/>
    <property type="molecule type" value="Genomic_DNA"/>
</dbReference>
<evidence type="ECO:0000259" key="12">
    <source>
        <dbReference type="SMART" id="SM00485"/>
    </source>
</evidence>
<dbReference type="InterPro" id="IPR029060">
    <property type="entry name" value="PIN-like_dom_sf"/>
</dbReference>
<feature type="region of interest" description="Disordered" evidence="10">
    <location>
        <begin position="397"/>
        <end position="420"/>
    </location>
</feature>
<evidence type="ECO:0008006" key="15">
    <source>
        <dbReference type="Google" id="ProtNLM"/>
    </source>
</evidence>
<evidence type="ECO:0000256" key="3">
    <source>
        <dbReference type="ARBA" id="ARBA00022722"/>
    </source>
</evidence>
<sequence>MGITGLLPLLKSVQKPITLSELSGKTLAVDAYVWLHRGVCCCATELATGKPTTKYVEYAMQRIRLLQHYNIAPYLVFDGGPLPAKKETEVRRQRKRKESLKTANALAKQGKHTLAREHYLKAVDVTPQMAFQLIKVFFAKHRLALRAHGVPYVVAPYEADAQLFYLESIGVVDGILTEDSDLLIFGAKSLYLKLDTTSSSCILIRSEKLASNSNPDFPLHGWGLKELRECAMLNGCDYLDGIPGVGLKTACKYLRKWGTVEKAVRALRMDGKAVEKDWEMKMKIAEVGFLHQRVWDPLKNQIVYLTEPDMNFWNAQQEHFVGRYIETDLALQISRGDVDPITQKSIIDILPSYQPRPQDPHPRLLASINLNRLQNAMVVETKGSILQYFKKQTDTTKRTANLSQNPSSQEFSTGKGSGKRTLVEEYGREVAVKRRKSMPSQPANYNLRSKFFAGFTPSPEYEVQIYNDDEEKSKIFEVPNDKAVSSRPHEKALNGTQLTLRGRLVDPFLTPTRNTGIKTGIERDCTPDLLSPFHRIAVSPSSTPRSNKDLKEIITDDILDHNERSPNSSEGRITSPPSISATPEECRETLFDTQDSFVTKGVATTDWIKSPVLIPECEYIDDIIEDGFEDRQRLVVEGWERKFSNKAYIKRTPTQTLSSNRTESRNQSFSTVPNPDRKLRVDTFKHKPLIFDDPIQRLQTYRFR</sequence>
<keyword evidence="5" id="KW-0227">DNA damage</keyword>
<dbReference type="CDD" id="cd09857">
    <property type="entry name" value="PIN_EXO1"/>
    <property type="match status" value="1"/>
</dbReference>
<dbReference type="GO" id="GO:0006281">
    <property type="term" value="P:DNA repair"/>
    <property type="evidence" value="ECO:0007669"/>
    <property type="project" value="UniProtKB-KW"/>
</dbReference>
<feature type="compositionally biased region" description="Polar residues" evidence="10">
    <location>
        <begin position="398"/>
        <end position="414"/>
    </location>
</feature>
<dbReference type="Proteomes" id="UP001050691">
    <property type="component" value="Unassembled WGS sequence"/>
</dbReference>
<dbReference type="Pfam" id="PF00867">
    <property type="entry name" value="XPG_I"/>
    <property type="match status" value="1"/>
</dbReference>
<dbReference type="InterPro" id="IPR036279">
    <property type="entry name" value="5-3_exonuclease_C_sf"/>
</dbReference>
<dbReference type="InterPro" id="IPR044752">
    <property type="entry name" value="PIN-like_EXO1"/>
</dbReference>
<feature type="domain" description="XPG N-terminal" evidence="12">
    <location>
        <begin position="1"/>
        <end position="99"/>
    </location>
</feature>
<dbReference type="InterPro" id="IPR006086">
    <property type="entry name" value="XPG-I_dom"/>
</dbReference>
<keyword evidence="8" id="KW-0234">DNA repair</keyword>
<dbReference type="SUPFAM" id="SSF88723">
    <property type="entry name" value="PIN domain-like"/>
    <property type="match status" value="1"/>
</dbReference>
<comment type="cofactor">
    <cofactor evidence="1">
        <name>Mg(2+)</name>
        <dbReference type="ChEBI" id="CHEBI:18420"/>
    </cofactor>
</comment>
<feature type="compositionally biased region" description="Polar residues" evidence="10">
    <location>
        <begin position="565"/>
        <end position="581"/>
    </location>
</feature>
<keyword evidence="6" id="KW-0378">Hydrolase</keyword>
<evidence type="ECO:0000256" key="4">
    <source>
        <dbReference type="ARBA" id="ARBA00022723"/>
    </source>
</evidence>
<evidence type="ECO:0000256" key="7">
    <source>
        <dbReference type="ARBA" id="ARBA00022842"/>
    </source>
</evidence>
<evidence type="ECO:0000313" key="13">
    <source>
        <dbReference type="EMBL" id="GJJ13103.1"/>
    </source>
</evidence>
<dbReference type="SMART" id="SM00484">
    <property type="entry name" value="XPGI"/>
    <property type="match status" value="1"/>
</dbReference>
<feature type="region of interest" description="Disordered" evidence="10">
    <location>
        <begin position="653"/>
        <end position="673"/>
    </location>
</feature>
<reference evidence="13" key="1">
    <citation type="submission" date="2021-10" db="EMBL/GenBank/DDBJ databases">
        <title>De novo Genome Assembly of Clathrus columnatus (Basidiomycota, Fungi) Using Illumina and Nanopore Sequence Data.</title>
        <authorList>
            <person name="Ogiso-Tanaka E."/>
            <person name="Itagaki H."/>
            <person name="Hosoya T."/>
            <person name="Hosaka K."/>
        </authorList>
    </citation>
    <scope>NUCLEOTIDE SEQUENCE</scope>
    <source>
        <strain evidence="13">MO-923</strain>
    </source>
</reference>
<dbReference type="FunFam" id="3.40.50.1010:FF:000002">
    <property type="entry name" value="Exonuclease 1, putative"/>
    <property type="match status" value="1"/>
</dbReference>
<evidence type="ECO:0000256" key="6">
    <source>
        <dbReference type="ARBA" id="ARBA00022801"/>
    </source>
</evidence>
<dbReference type="InterPro" id="IPR008918">
    <property type="entry name" value="HhH2"/>
</dbReference>
<keyword evidence="9" id="KW-0539">Nucleus</keyword>
<dbReference type="PANTHER" id="PTHR11081">
    <property type="entry name" value="FLAP ENDONUCLEASE FAMILY MEMBER"/>
    <property type="match status" value="1"/>
</dbReference>
<keyword evidence="4" id="KW-0479">Metal-binding</keyword>
<proteinExistence type="predicted"/>
<dbReference type="AlphaFoldDB" id="A0AAV5AJ00"/>
<evidence type="ECO:0000256" key="2">
    <source>
        <dbReference type="ARBA" id="ARBA00004123"/>
    </source>
</evidence>
<evidence type="ECO:0000313" key="14">
    <source>
        <dbReference type="Proteomes" id="UP001050691"/>
    </source>
</evidence>
<dbReference type="Pfam" id="PF00752">
    <property type="entry name" value="XPG_N"/>
    <property type="match status" value="1"/>
</dbReference>
<dbReference type="PANTHER" id="PTHR11081:SF65">
    <property type="entry name" value="DNA DAMAGE-INDUCIBLE PROTEIN DIN7-RELATED"/>
    <property type="match status" value="1"/>
</dbReference>
<dbReference type="PRINTS" id="PR00853">
    <property type="entry name" value="XPGRADSUPER"/>
</dbReference>
<dbReference type="GO" id="GO:0017108">
    <property type="term" value="F:5'-flap endonuclease activity"/>
    <property type="evidence" value="ECO:0007669"/>
    <property type="project" value="TreeGrafter"/>
</dbReference>
<evidence type="ECO:0000256" key="8">
    <source>
        <dbReference type="ARBA" id="ARBA00023204"/>
    </source>
</evidence>